<evidence type="ECO:0000256" key="2">
    <source>
        <dbReference type="ARBA" id="ARBA00023125"/>
    </source>
</evidence>
<evidence type="ECO:0000313" key="5">
    <source>
        <dbReference type="EMBL" id="RVT67411.1"/>
    </source>
</evidence>
<dbReference type="RefSeq" id="WP_127735464.1">
    <property type="nucleotide sequence ID" value="NZ_RZTZ01000001.1"/>
</dbReference>
<evidence type="ECO:0000256" key="1">
    <source>
        <dbReference type="ARBA" id="ARBA00022491"/>
    </source>
</evidence>
<keyword evidence="1" id="KW-0678">Repressor</keyword>
<dbReference type="PRINTS" id="PR00455">
    <property type="entry name" value="HTHTETR"/>
</dbReference>
<evidence type="ECO:0000259" key="4">
    <source>
        <dbReference type="PROSITE" id="PS50977"/>
    </source>
</evidence>
<dbReference type="Proteomes" id="UP000288024">
    <property type="component" value="Unassembled WGS sequence"/>
</dbReference>
<gene>
    <name evidence="5" type="ORF">EM808_02735</name>
</gene>
<dbReference type="Gene3D" id="1.10.357.10">
    <property type="entry name" value="Tetracycline Repressor, domain 2"/>
    <property type="match status" value="1"/>
</dbReference>
<evidence type="ECO:0000256" key="3">
    <source>
        <dbReference type="PROSITE-ProRule" id="PRU00335"/>
    </source>
</evidence>
<dbReference type="SUPFAM" id="SSF46689">
    <property type="entry name" value="Homeodomain-like"/>
    <property type="match status" value="1"/>
</dbReference>
<feature type="domain" description="HTH tetR-type" evidence="4">
    <location>
        <begin position="1"/>
        <end position="61"/>
    </location>
</feature>
<dbReference type="AlphaFoldDB" id="A0A437KGI9"/>
<proteinExistence type="predicted"/>
<organism evidence="5 6">
    <name type="scientific">Niallia taxi</name>
    <dbReference type="NCBI Taxonomy" id="2499688"/>
    <lineage>
        <taxon>Bacteria</taxon>
        <taxon>Bacillati</taxon>
        <taxon>Bacillota</taxon>
        <taxon>Bacilli</taxon>
        <taxon>Bacillales</taxon>
        <taxon>Bacillaceae</taxon>
        <taxon>Niallia</taxon>
    </lineage>
</organism>
<name>A0A437KGI9_9BACI</name>
<evidence type="ECO:0000313" key="6">
    <source>
        <dbReference type="Proteomes" id="UP000288024"/>
    </source>
</evidence>
<dbReference type="PROSITE" id="PS50977">
    <property type="entry name" value="HTH_TETR_2"/>
    <property type="match status" value="1"/>
</dbReference>
<accession>A0A437KGI9</accession>
<dbReference type="Pfam" id="PF00440">
    <property type="entry name" value="TetR_N"/>
    <property type="match status" value="1"/>
</dbReference>
<dbReference type="PANTHER" id="PTHR43479">
    <property type="entry name" value="ACREF/ENVCD OPERON REPRESSOR-RELATED"/>
    <property type="match status" value="1"/>
</dbReference>
<sequence>MLKKQLIMDTALELFAKQGIASTSVQQITESCGISKGAFYLSFKSKEELVLELIDNAMKQLVSDLDYQVKHTQVNEDSLYMFYESVFSSFKKHSDQGKIFMNDHHLSVSPELINKIQYYDKLINSTILLLIEKVYGNSIDHLKYDLLYCIKGFLKTYSELFVFTKIPLDVSLLSKSLAEKTNLLAMHETIPFITEELSYLIDSPVESPVDIDTITTLLSSHAEAADGDYIKESLNLLKEQASNQTMSAAIINGLIENIRHIPNGKWLAYLLRQYFQLES</sequence>
<protein>
    <submittedName>
        <fullName evidence="5">TetR/AcrR family transcriptional regulator</fullName>
    </submittedName>
</protein>
<feature type="DNA-binding region" description="H-T-H motif" evidence="3">
    <location>
        <begin position="24"/>
        <end position="43"/>
    </location>
</feature>
<dbReference type="InterPro" id="IPR001647">
    <property type="entry name" value="HTH_TetR"/>
</dbReference>
<dbReference type="PANTHER" id="PTHR43479:SF22">
    <property type="entry name" value="TRANSCRIPTIONAL REGULATOR, TETR FAMILY"/>
    <property type="match status" value="1"/>
</dbReference>
<reference evidence="5 6" key="1">
    <citation type="submission" date="2019-01" db="EMBL/GenBank/DDBJ databases">
        <title>Bacillus sp. M5HDSG1-1, whole genome shotgun sequence.</title>
        <authorList>
            <person name="Tuo L."/>
        </authorList>
    </citation>
    <scope>NUCLEOTIDE SEQUENCE [LARGE SCALE GENOMIC DNA]</scope>
    <source>
        <strain evidence="5 6">M5HDSG1-1</strain>
    </source>
</reference>
<comment type="caution">
    <text evidence="5">The sequence shown here is derived from an EMBL/GenBank/DDBJ whole genome shotgun (WGS) entry which is preliminary data.</text>
</comment>
<dbReference type="InterPro" id="IPR009057">
    <property type="entry name" value="Homeodomain-like_sf"/>
</dbReference>
<dbReference type="InterPro" id="IPR050624">
    <property type="entry name" value="HTH-type_Tx_Regulator"/>
</dbReference>
<dbReference type="GO" id="GO:0003677">
    <property type="term" value="F:DNA binding"/>
    <property type="evidence" value="ECO:0007669"/>
    <property type="project" value="UniProtKB-UniRule"/>
</dbReference>
<keyword evidence="6" id="KW-1185">Reference proteome</keyword>
<keyword evidence="2 3" id="KW-0238">DNA-binding</keyword>
<dbReference type="EMBL" id="RZTZ01000001">
    <property type="protein sequence ID" value="RVT67411.1"/>
    <property type="molecule type" value="Genomic_DNA"/>
</dbReference>